<keyword evidence="4" id="KW-1185">Reference proteome</keyword>
<dbReference type="Proteomes" id="UP000001357">
    <property type="component" value="Unassembled WGS sequence"/>
</dbReference>
<dbReference type="GeneID" id="5892640"/>
<dbReference type="GO" id="GO:0016491">
    <property type="term" value="F:oxidoreductase activity"/>
    <property type="evidence" value="ECO:0007669"/>
    <property type="project" value="UniProtKB-KW"/>
</dbReference>
<dbReference type="InterPro" id="IPR003819">
    <property type="entry name" value="TauD/TfdA-like"/>
</dbReference>
<feature type="domain" description="TauD/TfdA-like" evidence="2">
    <location>
        <begin position="63"/>
        <end position="321"/>
    </location>
</feature>
<dbReference type="AlphaFoldDB" id="A9V3T4"/>
<evidence type="ECO:0000256" key="1">
    <source>
        <dbReference type="ARBA" id="ARBA00023002"/>
    </source>
</evidence>
<organism evidence="3 4">
    <name type="scientific">Monosiga brevicollis</name>
    <name type="common">Choanoflagellate</name>
    <dbReference type="NCBI Taxonomy" id="81824"/>
    <lineage>
        <taxon>Eukaryota</taxon>
        <taxon>Choanoflagellata</taxon>
        <taxon>Craspedida</taxon>
        <taxon>Salpingoecidae</taxon>
        <taxon>Monosiga</taxon>
    </lineage>
</organism>
<dbReference type="InParanoid" id="A9V3T4"/>
<dbReference type="eggNOG" id="ENOG502QRUR">
    <property type="taxonomic scope" value="Eukaryota"/>
</dbReference>
<evidence type="ECO:0000259" key="2">
    <source>
        <dbReference type="Pfam" id="PF02668"/>
    </source>
</evidence>
<sequence>MAAKVAKTSEGQTASGVTIGQLGTVVQLAPPDQRVFDKRAVPAIVRCSASDNSDRSVTAATACSWLADHQDAIEALLKEHGAVLFRDFPLKTAEDFDAFVKSFKGYEDLPYEESLSFAVRVDVTGRVCTTNEGKKGGQVLRRLEAKHPQFVADLEAKGVKYTAFMAAVADPTKGAGRSWKSFFGCESKDAVEKRMQELGYSWEWQENEVLKTTSPKLSAVRIAPGTDRKVFFNQLVAQIANATEFSANSGSSSDADVLKMLSKYMTFGDDTPMDVEALLFAKRCCDDTAVELNWQAQDVALLDNYLVMHARRDFDGPRRVLASLVR</sequence>
<protein>
    <recommendedName>
        <fullName evidence="2">TauD/TfdA-like domain-containing protein</fullName>
    </recommendedName>
</protein>
<dbReference type="OMA" id="HNEQAYT"/>
<reference evidence="3 4" key="1">
    <citation type="journal article" date="2008" name="Nature">
        <title>The genome of the choanoflagellate Monosiga brevicollis and the origin of metazoans.</title>
        <authorList>
            <consortium name="JGI Sequencing"/>
            <person name="King N."/>
            <person name="Westbrook M.J."/>
            <person name="Young S.L."/>
            <person name="Kuo A."/>
            <person name="Abedin M."/>
            <person name="Chapman J."/>
            <person name="Fairclough S."/>
            <person name="Hellsten U."/>
            <person name="Isogai Y."/>
            <person name="Letunic I."/>
            <person name="Marr M."/>
            <person name="Pincus D."/>
            <person name="Putnam N."/>
            <person name="Rokas A."/>
            <person name="Wright K.J."/>
            <person name="Zuzow R."/>
            <person name="Dirks W."/>
            <person name="Good M."/>
            <person name="Goodstein D."/>
            <person name="Lemons D."/>
            <person name="Li W."/>
            <person name="Lyons J.B."/>
            <person name="Morris A."/>
            <person name="Nichols S."/>
            <person name="Richter D.J."/>
            <person name="Salamov A."/>
            <person name="Bork P."/>
            <person name="Lim W.A."/>
            <person name="Manning G."/>
            <person name="Miller W.T."/>
            <person name="McGinnis W."/>
            <person name="Shapiro H."/>
            <person name="Tjian R."/>
            <person name="Grigoriev I.V."/>
            <person name="Rokhsar D."/>
        </authorList>
    </citation>
    <scope>NUCLEOTIDE SEQUENCE [LARGE SCALE GENOMIC DNA]</scope>
    <source>
        <strain evidence="4">MX1 / ATCC 50154</strain>
    </source>
</reference>
<dbReference type="EMBL" id="CH991557">
    <property type="protein sequence ID" value="EDQ87864.1"/>
    <property type="molecule type" value="Genomic_DNA"/>
</dbReference>
<gene>
    <name evidence="3" type="ORF">MONBRDRAFT_26881</name>
</gene>
<dbReference type="Gene3D" id="3.60.130.10">
    <property type="entry name" value="Clavaminate synthase-like"/>
    <property type="match status" value="2"/>
</dbReference>
<dbReference type="SUPFAM" id="SSF51197">
    <property type="entry name" value="Clavaminate synthase-like"/>
    <property type="match status" value="1"/>
</dbReference>
<proteinExistence type="predicted"/>
<keyword evidence="1" id="KW-0560">Oxidoreductase</keyword>
<accession>A9V3T4</accession>
<dbReference type="InterPro" id="IPR042098">
    <property type="entry name" value="TauD-like_sf"/>
</dbReference>
<name>A9V3T4_MONBE</name>
<dbReference type="KEGG" id="mbr:MONBRDRAFT_26881"/>
<dbReference type="InterPro" id="IPR050411">
    <property type="entry name" value="AlphaKG_dependent_hydroxylases"/>
</dbReference>
<dbReference type="RefSeq" id="XP_001747397.1">
    <property type="nucleotide sequence ID" value="XM_001747345.1"/>
</dbReference>
<evidence type="ECO:0000313" key="4">
    <source>
        <dbReference type="Proteomes" id="UP000001357"/>
    </source>
</evidence>
<dbReference type="PANTHER" id="PTHR10696">
    <property type="entry name" value="GAMMA-BUTYROBETAINE HYDROXYLASE-RELATED"/>
    <property type="match status" value="1"/>
</dbReference>
<dbReference type="Pfam" id="PF02668">
    <property type="entry name" value="TauD"/>
    <property type="match status" value="1"/>
</dbReference>
<dbReference type="STRING" id="81824.A9V3T4"/>
<evidence type="ECO:0000313" key="3">
    <source>
        <dbReference type="EMBL" id="EDQ87864.1"/>
    </source>
</evidence>
<dbReference type="PANTHER" id="PTHR10696:SF21">
    <property type="entry name" value="TAUD_TFDA-LIKE DOMAIN-CONTAINING PROTEIN"/>
    <property type="match status" value="1"/>
</dbReference>